<accession>A4J2N9</accession>
<evidence type="ECO:0000256" key="1">
    <source>
        <dbReference type="SAM" id="Phobius"/>
    </source>
</evidence>
<dbReference type="EMBL" id="CP000612">
    <property type="protein sequence ID" value="ABO49342.1"/>
    <property type="molecule type" value="Genomic_DNA"/>
</dbReference>
<gene>
    <name evidence="3" type="ordered locus">Dred_0804</name>
</gene>
<dbReference type="InterPro" id="IPR013974">
    <property type="entry name" value="SAF"/>
</dbReference>
<dbReference type="eggNOG" id="COG3745">
    <property type="taxonomic scope" value="Bacteria"/>
</dbReference>
<keyword evidence="4" id="KW-1185">Reference proteome</keyword>
<keyword evidence="1" id="KW-1133">Transmembrane helix</keyword>
<keyword evidence="1" id="KW-0472">Membrane</keyword>
<dbReference type="OrthoDB" id="1807698at2"/>
<organism evidence="3 4">
    <name type="scientific">Desulforamulus reducens (strain ATCC BAA-1160 / DSM 100696 / MI-1)</name>
    <name type="common">Desulfotomaculum reducens</name>
    <dbReference type="NCBI Taxonomy" id="349161"/>
    <lineage>
        <taxon>Bacteria</taxon>
        <taxon>Bacillati</taxon>
        <taxon>Bacillota</taxon>
        <taxon>Clostridia</taxon>
        <taxon>Eubacteriales</taxon>
        <taxon>Peptococcaceae</taxon>
        <taxon>Desulforamulus</taxon>
    </lineage>
</organism>
<dbReference type="KEGG" id="drm:Dred_0804"/>
<proteinExistence type="predicted"/>
<dbReference type="RefSeq" id="WP_011877177.1">
    <property type="nucleotide sequence ID" value="NC_009253.1"/>
</dbReference>
<feature type="transmembrane region" description="Helical" evidence="1">
    <location>
        <begin position="7"/>
        <end position="28"/>
    </location>
</feature>
<name>A4J2N9_DESRM</name>
<evidence type="ECO:0000313" key="4">
    <source>
        <dbReference type="Proteomes" id="UP000001556"/>
    </source>
</evidence>
<evidence type="ECO:0000259" key="2">
    <source>
        <dbReference type="SMART" id="SM00858"/>
    </source>
</evidence>
<reference evidence="3 4" key="1">
    <citation type="submission" date="2007-03" db="EMBL/GenBank/DDBJ databases">
        <title>Complete sequence of Desulfotomaculum reducens MI-1.</title>
        <authorList>
            <consortium name="US DOE Joint Genome Institute"/>
            <person name="Copeland A."/>
            <person name="Lucas S."/>
            <person name="Lapidus A."/>
            <person name="Barry K."/>
            <person name="Detter J.C."/>
            <person name="Glavina del Rio T."/>
            <person name="Hammon N."/>
            <person name="Israni S."/>
            <person name="Dalin E."/>
            <person name="Tice H."/>
            <person name="Pitluck S."/>
            <person name="Sims D."/>
            <person name="Brettin T."/>
            <person name="Bruce D."/>
            <person name="Han C."/>
            <person name="Tapia R."/>
            <person name="Schmutz J."/>
            <person name="Larimer F."/>
            <person name="Land M."/>
            <person name="Hauser L."/>
            <person name="Kyrpides N."/>
            <person name="Kim E."/>
            <person name="Tebo B.M."/>
            <person name="Richardson P."/>
        </authorList>
    </citation>
    <scope>NUCLEOTIDE SEQUENCE [LARGE SCALE GENOMIC DNA]</scope>
    <source>
        <strain evidence="3 4">MI-1</strain>
    </source>
</reference>
<sequence>MKIKKHNIFYVLFVVFAVVTAIGVFHGYNTVTKKVPVAKAGADLVQDEMASSKNLVIGQTPIGALQKDTVRHPDEIKGMYAKGFIPAGTVLRKSMFISFKDAGVAARLANYPGKIAVSLGADIYTSVGGELKREYKVNIKSGYKGSEREIAKEAIVLSEPTAKKEAIVLAMTPEESTLLTSARSNNEKLTVQILPVKGD</sequence>
<keyword evidence="1" id="KW-0812">Transmembrane</keyword>
<dbReference type="SMART" id="SM00858">
    <property type="entry name" value="SAF"/>
    <property type="match status" value="1"/>
</dbReference>
<dbReference type="HOGENOM" id="CLU_1370274_0_0_9"/>
<dbReference type="CDD" id="cd11614">
    <property type="entry name" value="SAF_CpaB_FlgA_like"/>
    <property type="match status" value="1"/>
</dbReference>
<dbReference type="Proteomes" id="UP000001556">
    <property type="component" value="Chromosome"/>
</dbReference>
<evidence type="ECO:0000313" key="3">
    <source>
        <dbReference type="EMBL" id="ABO49342.1"/>
    </source>
</evidence>
<feature type="domain" description="SAF" evidence="2">
    <location>
        <begin position="35"/>
        <end position="97"/>
    </location>
</feature>
<dbReference type="AlphaFoldDB" id="A4J2N9"/>
<protein>
    <recommendedName>
        <fullName evidence="2">SAF domain-containing protein</fullName>
    </recommendedName>
</protein>
<dbReference type="STRING" id="349161.Dred_0804"/>